<accession>A0A0R3X492</accession>
<sequence>MSREAPPIMRKLLIGQLSRIQYGFTTTKEGVLIHYVPFLPRRRLLFSLVWLQGYALETSNPQSPVPLFLLDDGTGSILVTIRPDMDLPPIGTYVSVVGELEQVPTTPQDSHVSRSPSLTTYRLAARTLMRLSLMDKYFIDEDVTQKRAPSSAYAELAWPMEVMDMSQMFFTPI</sequence>
<dbReference type="Pfam" id="PF16100">
    <property type="entry name" value="RMI2"/>
    <property type="match status" value="1"/>
</dbReference>
<dbReference type="GO" id="GO:0033045">
    <property type="term" value="P:regulation of sister chromatid segregation"/>
    <property type="evidence" value="ECO:0007669"/>
    <property type="project" value="TreeGrafter"/>
</dbReference>
<dbReference type="AlphaFoldDB" id="A0A0R3X492"/>
<dbReference type="GO" id="GO:2000042">
    <property type="term" value="P:negative regulation of double-strand break repair via homologous recombination"/>
    <property type="evidence" value="ECO:0007669"/>
    <property type="project" value="TreeGrafter"/>
</dbReference>
<dbReference type="GO" id="GO:0016607">
    <property type="term" value="C:nuclear speck"/>
    <property type="evidence" value="ECO:0007669"/>
    <property type="project" value="TreeGrafter"/>
</dbReference>
<organism evidence="3">
    <name type="scientific">Hydatigena taeniaeformis</name>
    <name type="common">Feline tapeworm</name>
    <name type="synonym">Taenia taeniaeformis</name>
    <dbReference type="NCBI Taxonomy" id="6205"/>
    <lineage>
        <taxon>Eukaryota</taxon>
        <taxon>Metazoa</taxon>
        <taxon>Spiralia</taxon>
        <taxon>Lophotrochozoa</taxon>
        <taxon>Platyhelminthes</taxon>
        <taxon>Cestoda</taxon>
        <taxon>Eucestoda</taxon>
        <taxon>Cyclophyllidea</taxon>
        <taxon>Taeniidae</taxon>
        <taxon>Hydatigera</taxon>
    </lineage>
</organism>
<dbReference type="PANTHER" id="PTHR33962">
    <property type="entry name" value="RECQ-MEDIATED GENOME INSTABILITY PROTEIN 2 RMI2"/>
    <property type="match status" value="1"/>
</dbReference>
<dbReference type="EMBL" id="UYWX01020462">
    <property type="protein sequence ID" value="VDM32714.1"/>
    <property type="molecule type" value="Genomic_DNA"/>
</dbReference>
<evidence type="ECO:0000313" key="3">
    <source>
        <dbReference type="WBParaSite" id="TTAC_0000821701-mRNA-1"/>
    </source>
</evidence>
<dbReference type="InterPro" id="IPR012340">
    <property type="entry name" value="NA-bd_OB-fold"/>
</dbReference>
<gene>
    <name evidence="1" type="ORF">TTAC_LOCUS8202</name>
</gene>
<dbReference type="GO" id="GO:0005829">
    <property type="term" value="C:cytosol"/>
    <property type="evidence" value="ECO:0007669"/>
    <property type="project" value="TreeGrafter"/>
</dbReference>
<name>A0A0R3X492_HYDTA</name>
<keyword evidence="2" id="KW-1185">Reference proteome</keyword>
<dbReference type="InterPro" id="IPR032245">
    <property type="entry name" value="RMI2"/>
</dbReference>
<dbReference type="GO" id="GO:0006281">
    <property type="term" value="P:DNA repair"/>
    <property type="evidence" value="ECO:0007669"/>
    <property type="project" value="TreeGrafter"/>
</dbReference>
<reference evidence="1 2" key="2">
    <citation type="submission" date="2018-11" db="EMBL/GenBank/DDBJ databases">
        <authorList>
            <consortium name="Pathogen Informatics"/>
        </authorList>
    </citation>
    <scope>NUCLEOTIDE SEQUENCE [LARGE SCALE GENOMIC DNA]</scope>
</reference>
<dbReference type="GO" id="GO:0043007">
    <property type="term" value="P:maintenance of rDNA"/>
    <property type="evidence" value="ECO:0007669"/>
    <property type="project" value="TreeGrafter"/>
</dbReference>
<evidence type="ECO:0000313" key="2">
    <source>
        <dbReference type="Proteomes" id="UP000274429"/>
    </source>
</evidence>
<dbReference type="Proteomes" id="UP000274429">
    <property type="component" value="Unassembled WGS sequence"/>
</dbReference>
<dbReference type="OrthoDB" id="6252106at2759"/>
<evidence type="ECO:0000313" key="1">
    <source>
        <dbReference type="EMBL" id="VDM32714.1"/>
    </source>
</evidence>
<dbReference type="WBParaSite" id="TTAC_0000821701-mRNA-1">
    <property type="protein sequence ID" value="TTAC_0000821701-mRNA-1"/>
    <property type="gene ID" value="TTAC_0000821701"/>
</dbReference>
<protein>
    <submittedName>
        <fullName evidence="3">OB_NTP_bind domain-containing protein</fullName>
    </submittedName>
</protein>
<proteinExistence type="predicted"/>
<dbReference type="PANTHER" id="PTHR33962:SF1">
    <property type="entry name" value="RECQ-MEDIATED GENOME INSTABILITY PROTEIN 2"/>
    <property type="match status" value="1"/>
</dbReference>
<dbReference type="Gene3D" id="2.40.50.140">
    <property type="entry name" value="Nucleic acid-binding proteins"/>
    <property type="match status" value="1"/>
</dbReference>
<reference evidence="3" key="1">
    <citation type="submission" date="2017-02" db="UniProtKB">
        <authorList>
            <consortium name="WormBaseParasite"/>
        </authorList>
    </citation>
    <scope>IDENTIFICATION</scope>
</reference>